<gene>
    <name evidence="1" type="ORF">CONLIGDRAFT_41824</name>
</gene>
<sequence>MFHSGRRCTACVQGGVVVDHTLQAAMQRNGGRSAAVSRMCRIFVAAGVLTIYTHWRRTADSYAGLAPRHACAMELGWTGGSEPRRVRVEIGLSVCSTGRTGVASSVLSCDIIRVLLSVLYQGSEFLSCPRRSLGIAHELLKGNNLYSPTSSKSQMTTISVLWRFLGECLNELEELI</sequence>
<dbReference type="Proteomes" id="UP000182658">
    <property type="component" value="Unassembled WGS sequence"/>
</dbReference>
<dbReference type="AlphaFoldDB" id="A0A1J7J6W2"/>
<proteinExistence type="predicted"/>
<reference evidence="1 2" key="1">
    <citation type="submission" date="2016-10" db="EMBL/GenBank/DDBJ databases">
        <title>Draft genome sequence of Coniochaeta ligniaria NRRL30616, a lignocellulolytic fungus for bioabatement of inhibitors in plant biomass hydrolysates.</title>
        <authorList>
            <consortium name="DOE Joint Genome Institute"/>
            <person name="Jimenez D.J."/>
            <person name="Hector R.E."/>
            <person name="Riley R."/>
            <person name="Sun H."/>
            <person name="Grigoriev I.V."/>
            <person name="Van Elsas J.D."/>
            <person name="Nichols N.N."/>
        </authorList>
    </citation>
    <scope>NUCLEOTIDE SEQUENCE [LARGE SCALE GENOMIC DNA]</scope>
    <source>
        <strain evidence="1 2">NRRL 30616</strain>
    </source>
</reference>
<name>A0A1J7J6W2_9PEZI</name>
<protein>
    <submittedName>
        <fullName evidence="1">Uncharacterized protein</fullName>
    </submittedName>
</protein>
<evidence type="ECO:0000313" key="1">
    <source>
        <dbReference type="EMBL" id="OIW35107.1"/>
    </source>
</evidence>
<organism evidence="1 2">
    <name type="scientific">Coniochaeta ligniaria NRRL 30616</name>
    <dbReference type="NCBI Taxonomy" id="1408157"/>
    <lineage>
        <taxon>Eukaryota</taxon>
        <taxon>Fungi</taxon>
        <taxon>Dikarya</taxon>
        <taxon>Ascomycota</taxon>
        <taxon>Pezizomycotina</taxon>
        <taxon>Sordariomycetes</taxon>
        <taxon>Sordariomycetidae</taxon>
        <taxon>Coniochaetales</taxon>
        <taxon>Coniochaetaceae</taxon>
        <taxon>Coniochaeta</taxon>
    </lineage>
</organism>
<accession>A0A1J7J6W2</accession>
<keyword evidence="2" id="KW-1185">Reference proteome</keyword>
<dbReference type="EMBL" id="KV875093">
    <property type="protein sequence ID" value="OIW35107.1"/>
    <property type="molecule type" value="Genomic_DNA"/>
</dbReference>
<evidence type="ECO:0000313" key="2">
    <source>
        <dbReference type="Proteomes" id="UP000182658"/>
    </source>
</evidence>
<dbReference type="InParanoid" id="A0A1J7J6W2"/>